<feature type="transmembrane region" description="Helical" evidence="7">
    <location>
        <begin position="208"/>
        <end position="230"/>
    </location>
</feature>
<dbReference type="Gene3D" id="1.20.1720.10">
    <property type="entry name" value="Multidrug resistance protein D"/>
    <property type="match status" value="1"/>
</dbReference>
<dbReference type="FunFam" id="1.20.1720.10:FF:000004">
    <property type="entry name" value="EmrB/QacA family drug resistance transporter"/>
    <property type="match status" value="1"/>
</dbReference>
<evidence type="ECO:0000256" key="6">
    <source>
        <dbReference type="ARBA" id="ARBA00023136"/>
    </source>
</evidence>
<dbReference type="InterPro" id="IPR036259">
    <property type="entry name" value="MFS_trans_sf"/>
</dbReference>
<dbReference type="RefSeq" id="WP_081556662.1">
    <property type="nucleotide sequence ID" value="NZ_MUKV01000036.1"/>
</dbReference>
<evidence type="ECO:0000313" key="9">
    <source>
        <dbReference type="EMBL" id="OQS33824.1"/>
    </source>
</evidence>
<dbReference type="InterPro" id="IPR011701">
    <property type="entry name" value="MFS"/>
</dbReference>
<name>A0A1W0CGD2_9NEIS</name>
<dbReference type="GO" id="GO:0022857">
    <property type="term" value="F:transmembrane transporter activity"/>
    <property type="evidence" value="ECO:0007669"/>
    <property type="project" value="InterPro"/>
</dbReference>
<feature type="transmembrane region" description="Helical" evidence="7">
    <location>
        <begin position="368"/>
        <end position="391"/>
    </location>
</feature>
<evidence type="ECO:0000256" key="1">
    <source>
        <dbReference type="ARBA" id="ARBA00004651"/>
    </source>
</evidence>
<keyword evidence="4 7" id="KW-0812">Transmembrane</keyword>
<feature type="transmembrane region" description="Helical" evidence="7">
    <location>
        <begin position="87"/>
        <end position="106"/>
    </location>
</feature>
<comment type="subcellular location">
    <subcellularLocation>
        <location evidence="1">Cell membrane</location>
        <topology evidence="1">Multi-pass membrane protein</topology>
    </subcellularLocation>
</comment>
<dbReference type="PANTHER" id="PTHR23501">
    <property type="entry name" value="MAJOR FACILITATOR SUPERFAMILY"/>
    <property type="match status" value="1"/>
</dbReference>
<feature type="transmembrane region" description="Helical" evidence="7">
    <location>
        <begin position="112"/>
        <end position="134"/>
    </location>
</feature>
<feature type="transmembrane region" description="Helical" evidence="7">
    <location>
        <begin position="487"/>
        <end position="506"/>
    </location>
</feature>
<evidence type="ECO:0000256" key="2">
    <source>
        <dbReference type="ARBA" id="ARBA00022448"/>
    </source>
</evidence>
<accession>A0A1W0CGD2</accession>
<protein>
    <submittedName>
        <fullName evidence="9">MFS transporter</fullName>
    </submittedName>
</protein>
<comment type="caution">
    <text evidence="9">The sequence shown here is derived from an EMBL/GenBank/DDBJ whole genome shotgun (WGS) entry which is preliminary data.</text>
</comment>
<keyword evidence="6 7" id="KW-0472">Membrane</keyword>
<dbReference type="PROSITE" id="PS50850">
    <property type="entry name" value="MFS"/>
    <property type="match status" value="1"/>
</dbReference>
<dbReference type="Pfam" id="PF07690">
    <property type="entry name" value="MFS_1"/>
    <property type="match status" value="1"/>
</dbReference>
<feature type="transmembrane region" description="Helical" evidence="7">
    <location>
        <begin position="56"/>
        <end position="75"/>
    </location>
</feature>
<feature type="transmembrane region" description="Helical" evidence="7">
    <location>
        <begin position="412"/>
        <end position="431"/>
    </location>
</feature>
<keyword evidence="5 7" id="KW-1133">Transmembrane helix</keyword>
<evidence type="ECO:0000256" key="3">
    <source>
        <dbReference type="ARBA" id="ARBA00022475"/>
    </source>
</evidence>
<feature type="transmembrane region" description="Helical" evidence="7">
    <location>
        <begin position="236"/>
        <end position="256"/>
    </location>
</feature>
<evidence type="ECO:0000256" key="5">
    <source>
        <dbReference type="ARBA" id="ARBA00022989"/>
    </source>
</evidence>
<reference evidence="9 10" key="1">
    <citation type="submission" date="2017-02" db="EMBL/GenBank/DDBJ databases">
        <title>Chromobacterium haemolyticum H5244.</title>
        <authorList>
            <person name="Gulvik C.A."/>
        </authorList>
    </citation>
    <scope>NUCLEOTIDE SEQUENCE [LARGE SCALE GENOMIC DNA]</scope>
    <source>
        <strain evidence="9 10">H5244</strain>
    </source>
</reference>
<feature type="transmembrane region" description="Helical" evidence="7">
    <location>
        <begin position="276"/>
        <end position="296"/>
    </location>
</feature>
<feature type="transmembrane region" description="Helical" evidence="7">
    <location>
        <begin position="341"/>
        <end position="362"/>
    </location>
</feature>
<gene>
    <name evidence="9" type="ORF">B0T45_19785</name>
</gene>
<dbReference type="Proteomes" id="UP000192721">
    <property type="component" value="Unassembled WGS sequence"/>
</dbReference>
<dbReference type="PANTHER" id="PTHR23501:SF191">
    <property type="entry name" value="VACUOLAR BASIC AMINO ACID TRANSPORTER 4"/>
    <property type="match status" value="1"/>
</dbReference>
<proteinExistence type="predicted"/>
<dbReference type="Gene3D" id="1.20.1250.20">
    <property type="entry name" value="MFS general substrate transporter like domains"/>
    <property type="match status" value="1"/>
</dbReference>
<feature type="transmembrane region" description="Helical" evidence="7">
    <location>
        <begin position="146"/>
        <end position="168"/>
    </location>
</feature>
<organism evidence="9 10">
    <name type="scientific">Chromobacterium haemolyticum</name>
    <dbReference type="NCBI Taxonomy" id="394935"/>
    <lineage>
        <taxon>Bacteria</taxon>
        <taxon>Pseudomonadati</taxon>
        <taxon>Pseudomonadota</taxon>
        <taxon>Betaproteobacteria</taxon>
        <taxon>Neisseriales</taxon>
        <taxon>Chromobacteriaceae</taxon>
        <taxon>Chromobacterium</taxon>
    </lineage>
</organism>
<feature type="transmembrane region" description="Helical" evidence="7">
    <location>
        <begin position="20"/>
        <end position="44"/>
    </location>
</feature>
<dbReference type="AlphaFoldDB" id="A0A1W0CGD2"/>
<sequence length="526" mass="56187">MSTLAASAGAAGALDFRQKVLAMLGLCFVLLMVALDQTVVGTAMPTVVAELHGFDLYAWVGTAYLLTSVITVPIFGKLGDDHGRKPFVLTAIILFTVASMLCGLAQNMLELVLARALQGVGGGMLVATTFACVPDMFPETAQRLRWQVMLTAAFGLANAVGPTLGGFLTEYLGWRWVFFVNLPVGLASLWFVWRYLPAMRRAGTASKLDWQGGLLIATLLGSMQLLVEWLPLHKPLWLMAGLGLSSLAALAGLLWWERRCSNPLLPLDMLSHRSLAPLFGLSLLLGGGMFAVMYYAPLMFQGGFGLSPNQAGLLVTPLVVCITLGSILNGRIVTRVRRPTLLLGLGLLLFAFTAGALGWVNAATGHGVVAMLMAVGGLGLGLLLPNLTIFVQQSAPREQLGVATAMIQSTRMIGGMLGTALVGVFVTHRYVAGVNVLSTEPQWLAWLRDPQILLSPETAARFEQLTTAARINGGALLGASRLALVDAIHLSQWLVAALVVLGLLLVRRVPHVELRDVKTKTAVIHD</sequence>
<feature type="domain" description="Major facilitator superfamily (MFS) profile" evidence="8">
    <location>
        <begin position="22"/>
        <end position="514"/>
    </location>
</feature>
<evidence type="ECO:0000256" key="4">
    <source>
        <dbReference type="ARBA" id="ARBA00022692"/>
    </source>
</evidence>
<dbReference type="EMBL" id="MUKV01000036">
    <property type="protein sequence ID" value="OQS33824.1"/>
    <property type="molecule type" value="Genomic_DNA"/>
</dbReference>
<keyword evidence="3" id="KW-1003">Cell membrane</keyword>
<keyword evidence="2" id="KW-0813">Transport</keyword>
<dbReference type="InterPro" id="IPR020846">
    <property type="entry name" value="MFS_dom"/>
</dbReference>
<feature type="transmembrane region" description="Helical" evidence="7">
    <location>
        <begin position="174"/>
        <end position="196"/>
    </location>
</feature>
<dbReference type="GO" id="GO:0005886">
    <property type="term" value="C:plasma membrane"/>
    <property type="evidence" value="ECO:0007669"/>
    <property type="project" value="UniProtKB-SubCell"/>
</dbReference>
<feature type="transmembrane region" description="Helical" evidence="7">
    <location>
        <begin position="311"/>
        <end position="329"/>
    </location>
</feature>
<evidence type="ECO:0000256" key="7">
    <source>
        <dbReference type="SAM" id="Phobius"/>
    </source>
</evidence>
<evidence type="ECO:0000259" key="8">
    <source>
        <dbReference type="PROSITE" id="PS50850"/>
    </source>
</evidence>
<dbReference type="SUPFAM" id="SSF103473">
    <property type="entry name" value="MFS general substrate transporter"/>
    <property type="match status" value="1"/>
</dbReference>
<evidence type="ECO:0000313" key="10">
    <source>
        <dbReference type="Proteomes" id="UP000192721"/>
    </source>
</evidence>